<reference evidence="2 3" key="1">
    <citation type="submission" date="2019-10" db="EMBL/GenBank/DDBJ databases">
        <title>Rubrobacter sp nov SCSIO 52915 isolated from a deep-sea sediment in the South China Sea.</title>
        <authorList>
            <person name="Chen R.W."/>
        </authorList>
    </citation>
    <scope>NUCLEOTIDE SEQUENCE [LARGE SCALE GENOMIC DNA]</scope>
    <source>
        <strain evidence="2 3">SCSIO 52915</strain>
        <plasmid evidence="2 3">unnamed1</plasmid>
    </source>
</reference>
<sequence>MTHENEKTLATYDVVSAGSGRGESWPPLRWVVGGLLGGGVKSMTATDRRLVVDYGRDGQASFYYAPGMTVYCRRACPPGFARRLLFRTLCLASAMVLVLEGYPVSLFAALPLALLAVAVFRSAFVVRVEVDLPVPDKLDTSIVRARFVAAGPRRRRLQDFVERLNLAVADHNPPTPSSASGSDGPEGRPPLRPCGRARAGGGPVDPRSGGGPVDPRSLQEEVPPDVAPRDLSPRHLLAGVLAIGDPEDYEGALLDGLEHETRKLAFSPSPTNDPCRVAGDDLPGMDPAATACVFGGPEDAPGRDPRAGIFGAFVLDVPESFPHRRYVASYAATAEEGDARGGSGSRRAGPAAISAWLSEAPLRSADGEGLLTRWVPWVLVAARALRDDPQGPVRAWLRAFPGLGPYERRVRARWRLQPAGCYRVRMNFHEDVESEDFYAYHGGLRDAYPPSLAWGRAPGSTEGVDLLTGDVTFSVFREACALAGRMEGEFAERGVLCAPRVELADPRGYPFELRDNRWPWSSRPITPSWARHEEGHGLAALLSPPDGAGVAHVPLAGLAATLPSREVAEHMLLRADGFARTTNRMARLSRRLADGRIPGVRKDVLAMQLDEERLRHDETLRALTDDPAALVALLASVERERELLRGVLHHVDREDRRDLDSFEIRWRLGELERLRGASAEEDHDD</sequence>
<protein>
    <submittedName>
        <fullName evidence="2">Uncharacterized protein</fullName>
    </submittedName>
</protein>
<dbReference type="Proteomes" id="UP000502706">
    <property type="component" value="Plasmid unnamed1"/>
</dbReference>
<keyword evidence="3" id="KW-1185">Reference proteome</keyword>
<evidence type="ECO:0000313" key="3">
    <source>
        <dbReference type="Proteomes" id="UP000502706"/>
    </source>
</evidence>
<dbReference type="EMBL" id="CP045122">
    <property type="protein sequence ID" value="QIN81061.1"/>
    <property type="molecule type" value="Genomic_DNA"/>
</dbReference>
<feature type="region of interest" description="Disordered" evidence="1">
    <location>
        <begin position="168"/>
        <end position="231"/>
    </location>
</feature>
<geneLocation type="plasmid" evidence="2 3">
    <name>unnamed1</name>
</geneLocation>
<feature type="compositionally biased region" description="Gly residues" evidence="1">
    <location>
        <begin position="198"/>
        <end position="212"/>
    </location>
</feature>
<accession>A0A6G8Q3K4</accession>
<name>A0A6G8Q3K4_9ACTN</name>
<proteinExistence type="predicted"/>
<dbReference type="AlphaFoldDB" id="A0A6G8Q3K4"/>
<dbReference type="KEGG" id="rmar:GBA65_21730"/>
<keyword evidence="2" id="KW-0614">Plasmid</keyword>
<organism evidence="2 3">
    <name type="scientific">Rubrobacter marinus</name>
    <dbReference type="NCBI Taxonomy" id="2653852"/>
    <lineage>
        <taxon>Bacteria</taxon>
        <taxon>Bacillati</taxon>
        <taxon>Actinomycetota</taxon>
        <taxon>Rubrobacteria</taxon>
        <taxon>Rubrobacterales</taxon>
        <taxon>Rubrobacteraceae</taxon>
        <taxon>Rubrobacter</taxon>
    </lineage>
</organism>
<gene>
    <name evidence="2" type="ORF">GBA65_21730</name>
</gene>
<evidence type="ECO:0000256" key="1">
    <source>
        <dbReference type="SAM" id="MobiDB-lite"/>
    </source>
</evidence>
<evidence type="ECO:0000313" key="2">
    <source>
        <dbReference type="EMBL" id="QIN81061.1"/>
    </source>
</evidence>
<dbReference type="RefSeq" id="WP_166398771.1">
    <property type="nucleotide sequence ID" value="NZ_CP045122.1"/>
</dbReference>